<comment type="caution">
    <text evidence="2">The sequence shown here is derived from an EMBL/GenBank/DDBJ whole genome shotgun (WGS) entry which is preliminary data.</text>
</comment>
<feature type="transmembrane region" description="Helical" evidence="1">
    <location>
        <begin position="119"/>
        <end position="139"/>
    </location>
</feature>
<feature type="transmembrane region" description="Helical" evidence="1">
    <location>
        <begin position="262"/>
        <end position="283"/>
    </location>
</feature>
<evidence type="ECO:0000313" key="2">
    <source>
        <dbReference type="EMBL" id="CAI5453379.1"/>
    </source>
</evidence>
<protein>
    <recommendedName>
        <fullName evidence="4">Serpentine Receptor, class H</fullName>
    </recommendedName>
</protein>
<dbReference type="PANTHER" id="PTHR47405">
    <property type="entry name" value="SERPENTINE RECEPTOR, CLASS H-RELATED"/>
    <property type="match status" value="1"/>
</dbReference>
<evidence type="ECO:0008006" key="4">
    <source>
        <dbReference type="Google" id="ProtNLM"/>
    </source>
</evidence>
<accession>A0A9P1IYG8</accession>
<feature type="transmembrane region" description="Helical" evidence="1">
    <location>
        <begin position="77"/>
        <end position="98"/>
    </location>
</feature>
<proteinExistence type="predicted"/>
<evidence type="ECO:0000313" key="3">
    <source>
        <dbReference type="Proteomes" id="UP001152747"/>
    </source>
</evidence>
<feature type="transmembrane region" description="Helical" evidence="1">
    <location>
        <begin position="225"/>
        <end position="250"/>
    </location>
</feature>
<feature type="transmembrane region" description="Helical" evidence="1">
    <location>
        <begin position="36"/>
        <end position="57"/>
    </location>
</feature>
<gene>
    <name evidence="2" type="ORF">CAMP_LOCUS16016</name>
</gene>
<reference evidence="2" key="1">
    <citation type="submission" date="2022-11" db="EMBL/GenBank/DDBJ databases">
        <authorList>
            <person name="Kikuchi T."/>
        </authorList>
    </citation>
    <scope>NUCLEOTIDE SEQUENCE</scope>
    <source>
        <strain evidence="2">PS1010</strain>
    </source>
</reference>
<dbReference type="EMBL" id="CANHGI010000005">
    <property type="protein sequence ID" value="CAI5453379.1"/>
    <property type="molecule type" value="Genomic_DNA"/>
</dbReference>
<keyword evidence="3" id="KW-1185">Reference proteome</keyword>
<dbReference type="Pfam" id="PF10318">
    <property type="entry name" value="7TM_GPCR_Srh"/>
    <property type="match status" value="1"/>
</dbReference>
<evidence type="ECO:0000256" key="1">
    <source>
        <dbReference type="SAM" id="Phobius"/>
    </source>
</evidence>
<feature type="transmembrane region" description="Helical" evidence="1">
    <location>
        <begin position="6"/>
        <end position="24"/>
    </location>
</feature>
<dbReference type="PANTHER" id="PTHR47405:SF4">
    <property type="entry name" value="SERPENTINE RECEPTOR, CLASS H"/>
    <property type="match status" value="1"/>
</dbReference>
<keyword evidence="1" id="KW-0472">Membrane</keyword>
<feature type="transmembrane region" description="Helical" evidence="1">
    <location>
        <begin position="179"/>
        <end position="204"/>
    </location>
</feature>
<sequence>MNIYRFSSIFSNIIYFSAIFALRYKCPESFRKYQTLLCVHTVANLILENYLTTLWKIMITTPWMSVCGFGLIYDYPAVNIGVFVILLQITASTIVVLLEYRMKAVVSLNHRNIAKLASVLKHFYTLTQVVVFFSFLYAYDDFRYQNDYKLEVDEVDGPLPEFVFCDNCIIFNLHSWKTIAFALAATFSTTIAANSGLLMAFASYHALAQTSTMFSKRTMLVQRSFLRSLFIQLAVHFLFLVAPIFIFFAAFLLKLSMEKWQIFVHSLTVLFAQHGSFSTLAMLGSNKQLRRNLNLFTQKVRRGLQLSSNIESDRNLNQTSFAFQQYNQNATRLATKIN</sequence>
<dbReference type="Proteomes" id="UP001152747">
    <property type="component" value="Unassembled WGS sequence"/>
</dbReference>
<organism evidence="2 3">
    <name type="scientific">Caenorhabditis angaria</name>
    <dbReference type="NCBI Taxonomy" id="860376"/>
    <lineage>
        <taxon>Eukaryota</taxon>
        <taxon>Metazoa</taxon>
        <taxon>Ecdysozoa</taxon>
        <taxon>Nematoda</taxon>
        <taxon>Chromadorea</taxon>
        <taxon>Rhabditida</taxon>
        <taxon>Rhabditina</taxon>
        <taxon>Rhabditomorpha</taxon>
        <taxon>Rhabditoidea</taxon>
        <taxon>Rhabditidae</taxon>
        <taxon>Peloderinae</taxon>
        <taxon>Caenorhabditis</taxon>
    </lineage>
</organism>
<name>A0A9P1IYG8_9PELO</name>
<keyword evidence="1" id="KW-1133">Transmembrane helix</keyword>
<dbReference type="InterPro" id="IPR019422">
    <property type="entry name" value="7TM_GPCR_serpentine_rcpt_Srh"/>
</dbReference>
<keyword evidence="1" id="KW-0812">Transmembrane</keyword>
<dbReference type="AlphaFoldDB" id="A0A9P1IYG8"/>